<feature type="compositionally biased region" description="Low complexity" evidence="1">
    <location>
        <begin position="43"/>
        <end position="67"/>
    </location>
</feature>
<feature type="transmembrane region" description="Helical" evidence="2">
    <location>
        <begin position="111"/>
        <end position="133"/>
    </location>
</feature>
<keyword evidence="3" id="KW-0732">Signal</keyword>
<evidence type="ECO:0000256" key="1">
    <source>
        <dbReference type="SAM" id="MobiDB-lite"/>
    </source>
</evidence>
<accession>A0A8J5JES3</accession>
<reference evidence="4" key="1">
    <citation type="journal article" date="2021" name="Sci. Adv.">
        <title>The American lobster genome reveals insights on longevity, neural, and immune adaptations.</title>
        <authorList>
            <person name="Polinski J.M."/>
            <person name="Zimin A.V."/>
            <person name="Clark K.F."/>
            <person name="Kohn A.B."/>
            <person name="Sadowski N."/>
            <person name="Timp W."/>
            <person name="Ptitsyn A."/>
            <person name="Khanna P."/>
            <person name="Romanova D.Y."/>
            <person name="Williams P."/>
            <person name="Greenwood S.J."/>
            <person name="Moroz L.L."/>
            <person name="Walt D.R."/>
            <person name="Bodnar A.G."/>
        </authorList>
    </citation>
    <scope>NUCLEOTIDE SEQUENCE</scope>
    <source>
        <strain evidence="4">GMGI-L3</strain>
    </source>
</reference>
<sequence>MGCSWLLPRAVSLLVTLTSLPDPATSVPAPATPVPAPAPPVSAPVTPVTAPTTQVSPSPTPIFSPSSHDNRVSTPAGDDEGVVEGRGWMEMRSYNSFRGLNLPPVYPMLDATLGILSYAAFAVYIIMLFGGFLSRQNDGLGSMVAALKR</sequence>
<evidence type="ECO:0000256" key="3">
    <source>
        <dbReference type="SAM" id="SignalP"/>
    </source>
</evidence>
<keyword evidence="2" id="KW-0812">Transmembrane</keyword>
<protein>
    <submittedName>
        <fullName evidence="4">Uncharacterized protein</fullName>
    </submittedName>
</protein>
<dbReference type="Proteomes" id="UP000747542">
    <property type="component" value="Unassembled WGS sequence"/>
</dbReference>
<evidence type="ECO:0000313" key="4">
    <source>
        <dbReference type="EMBL" id="KAG7155414.1"/>
    </source>
</evidence>
<keyword evidence="5" id="KW-1185">Reference proteome</keyword>
<evidence type="ECO:0000256" key="2">
    <source>
        <dbReference type="SAM" id="Phobius"/>
    </source>
</evidence>
<comment type="caution">
    <text evidence="4">The sequence shown here is derived from an EMBL/GenBank/DDBJ whole genome shotgun (WGS) entry which is preliminary data.</text>
</comment>
<keyword evidence="2" id="KW-0472">Membrane</keyword>
<proteinExistence type="predicted"/>
<gene>
    <name evidence="4" type="ORF">Hamer_G023701</name>
</gene>
<feature type="signal peptide" evidence="3">
    <location>
        <begin position="1"/>
        <end position="26"/>
    </location>
</feature>
<name>A0A8J5JES3_HOMAM</name>
<feature type="chain" id="PRO_5035153862" evidence="3">
    <location>
        <begin position="27"/>
        <end position="149"/>
    </location>
</feature>
<organism evidence="4 5">
    <name type="scientific">Homarus americanus</name>
    <name type="common">American lobster</name>
    <dbReference type="NCBI Taxonomy" id="6706"/>
    <lineage>
        <taxon>Eukaryota</taxon>
        <taxon>Metazoa</taxon>
        <taxon>Ecdysozoa</taxon>
        <taxon>Arthropoda</taxon>
        <taxon>Crustacea</taxon>
        <taxon>Multicrustacea</taxon>
        <taxon>Malacostraca</taxon>
        <taxon>Eumalacostraca</taxon>
        <taxon>Eucarida</taxon>
        <taxon>Decapoda</taxon>
        <taxon>Pleocyemata</taxon>
        <taxon>Astacidea</taxon>
        <taxon>Nephropoidea</taxon>
        <taxon>Nephropidae</taxon>
        <taxon>Homarus</taxon>
    </lineage>
</organism>
<keyword evidence="2" id="KW-1133">Transmembrane helix</keyword>
<dbReference type="AlphaFoldDB" id="A0A8J5JES3"/>
<feature type="non-terminal residue" evidence="4">
    <location>
        <position position="149"/>
    </location>
</feature>
<feature type="region of interest" description="Disordered" evidence="1">
    <location>
        <begin position="31"/>
        <end position="81"/>
    </location>
</feature>
<feature type="compositionally biased region" description="Pro residues" evidence="1">
    <location>
        <begin position="31"/>
        <end position="42"/>
    </location>
</feature>
<evidence type="ECO:0000313" key="5">
    <source>
        <dbReference type="Proteomes" id="UP000747542"/>
    </source>
</evidence>
<dbReference type="EMBL" id="JAHLQT010041777">
    <property type="protein sequence ID" value="KAG7155414.1"/>
    <property type="molecule type" value="Genomic_DNA"/>
</dbReference>